<dbReference type="EMBL" id="VSSQ01084255">
    <property type="protein sequence ID" value="MPN32318.1"/>
    <property type="molecule type" value="Genomic_DNA"/>
</dbReference>
<comment type="caution">
    <text evidence="2">The sequence shown here is derived from an EMBL/GenBank/DDBJ whole genome shotgun (WGS) entry which is preliminary data.</text>
</comment>
<proteinExistence type="predicted"/>
<dbReference type="GO" id="GO:0003676">
    <property type="term" value="F:nucleic acid binding"/>
    <property type="evidence" value="ECO:0007669"/>
    <property type="project" value="InterPro"/>
</dbReference>
<dbReference type="GO" id="GO:0004519">
    <property type="term" value="F:endonuclease activity"/>
    <property type="evidence" value="ECO:0007669"/>
    <property type="project" value="InterPro"/>
</dbReference>
<accession>A0A645H003</accession>
<dbReference type="Pfam" id="PF01844">
    <property type="entry name" value="HNH"/>
    <property type="match status" value="1"/>
</dbReference>
<feature type="domain" description="HNH" evidence="1">
    <location>
        <begin position="57"/>
        <end position="103"/>
    </location>
</feature>
<sequence length="184" mass="21741">MDISTVFKMPKVTTITARTSSMTNAFVSGIIPCVYPTKSEIKMNLDILGLDYLDLRCSYCGDKCTEWDHLRPIVKDKRPTGYISDIYNLVPSCGKCNQSKGNKDWYEWIIGDSKLSPKTRKIENLDDKIERLRKFQEWKDVKPIKFEKLVDMEIWRKHWENCEEIHSIMKEYQKHTLKVKKQNK</sequence>
<evidence type="ECO:0000313" key="2">
    <source>
        <dbReference type="EMBL" id="MPN32318.1"/>
    </source>
</evidence>
<name>A0A645H003_9ZZZZ</name>
<protein>
    <recommendedName>
        <fullName evidence="1">HNH domain-containing protein</fullName>
    </recommendedName>
</protein>
<dbReference type="GO" id="GO:0008270">
    <property type="term" value="F:zinc ion binding"/>
    <property type="evidence" value="ECO:0007669"/>
    <property type="project" value="InterPro"/>
</dbReference>
<reference evidence="2" key="1">
    <citation type="submission" date="2019-08" db="EMBL/GenBank/DDBJ databases">
        <authorList>
            <person name="Kucharzyk K."/>
            <person name="Murdoch R.W."/>
            <person name="Higgins S."/>
            <person name="Loffler F."/>
        </authorList>
    </citation>
    <scope>NUCLEOTIDE SEQUENCE</scope>
</reference>
<dbReference type="InterPro" id="IPR044925">
    <property type="entry name" value="His-Me_finger_sf"/>
</dbReference>
<dbReference type="AlphaFoldDB" id="A0A645H003"/>
<evidence type="ECO:0000259" key="1">
    <source>
        <dbReference type="Pfam" id="PF01844"/>
    </source>
</evidence>
<gene>
    <name evidence="2" type="ORF">SDC9_179796</name>
</gene>
<dbReference type="InterPro" id="IPR002711">
    <property type="entry name" value="HNH"/>
</dbReference>
<dbReference type="Gene3D" id="1.10.30.50">
    <property type="match status" value="1"/>
</dbReference>
<organism evidence="2">
    <name type="scientific">bioreactor metagenome</name>
    <dbReference type="NCBI Taxonomy" id="1076179"/>
    <lineage>
        <taxon>unclassified sequences</taxon>
        <taxon>metagenomes</taxon>
        <taxon>ecological metagenomes</taxon>
    </lineage>
</organism>
<dbReference type="SUPFAM" id="SSF54060">
    <property type="entry name" value="His-Me finger endonucleases"/>
    <property type="match status" value="1"/>
</dbReference>